<reference evidence="4 5" key="1">
    <citation type="submission" date="2023-12" db="EMBL/GenBank/DDBJ databases">
        <title>Stenotrophomonas guangdongensis sp. nov., isolated from wilted pepper plants (Capsicum annuum).</title>
        <authorList>
            <person name="Qiu M."/>
            <person name="Li Y."/>
            <person name="Liu Q."/>
            <person name="Zhang X."/>
            <person name="Huang Y."/>
            <person name="Guo R."/>
            <person name="Hu M."/>
            <person name="Zhou J."/>
            <person name="Zhou X."/>
        </authorList>
    </citation>
    <scope>NUCLEOTIDE SEQUENCE [LARGE SCALE GENOMIC DNA]</scope>
    <source>
        <strain evidence="4 5">MH1</strain>
    </source>
</reference>
<proteinExistence type="predicted"/>
<dbReference type="EC" id="2.1.2.1" evidence="4"/>
<dbReference type="InterPro" id="IPR015422">
    <property type="entry name" value="PyrdxlP-dep_Trfase_small"/>
</dbReference>
<dbReference type="InterPro" id="IPR015421">
    <property type="entry name" value="PyrdxlP-dep_Trfase_major"/>
</dbReference>
<evidence type="ECO:0000313" key="5">
    <source>
        <dbReference type="Proteomes" id="UP001301653"/>
    </source>
</evidence>
<feature type="domain" description="Serine hydroxymethyltransferase-like" evidence="3">
    <location>
        <begin position="8"/>
        <end position="160"/>
    </location>
</feature>
<gene>
    <name evidence="4" type="primary">glyA</name>
    <name evidence="4" type="ORF">VA603_00070</name>
</gene>
<accession>A0ABU5UYE6</accession>
<keyword evidence="4" id="KW-0808">Transferase</keyword>
<comment type="caution">
    <text evidence="4">The sequence shown here is derived from an EMBL/GenBank/DDBJ whole genome shotgun (WGS) entry which is preliminary data.</text>
</comment>
<evidence type="ECO:0000256" key="1">
    <source>
        <dbReference type="ARBA" id="ARBA00001933"/>
    </source>
</evidence>
<dbReference type="InterPro" id="IPR015424">
    <property type="entry name" value="PyrdxlP-dep_Trfase"/>
</dbReference>
<keyword evidence="5" id="KW-1185">Reference proteome</keyword>
<feature type="non-terminal residue" evidence="4">
    <location>
        <position position="161"/>
    </location>
</feature>
<dbReference type="InterPro" id="IPR049943">
    <property type="entry name" value="Ser_HO-MeTrfase-like"/>
</dbReference>
<protein>
    <submittedName>
        <fullName evidence="4">Serine hydroxymethyltransferase</fullName>
        <ecNumber evidence="4">2.1.2.1</ecNumber>
    </submittedName>
</protein>
<evidence type="ECO:0000259" key="3">
    <source>
        <dbReference type="Pfam" id="PF00464"/>
    </source>
</evidence>
<sequence length="161" mass="17928">MYDPHLRLDQFDPELAHAIENERRRQEDHVELIASENYASPLVMAIQDSVFTNKYAEGYPGRRYYSGCEYVDVAERLAIERACALFQCDHANVQPHSGAQANAAVFLALTSPGDTVMGMNLAQGGHLTHGNPANFSGRHYRIVPYGLDPATGLIDYDAMER</sequence>
<evidence type="ECO:0000313" key="4">
    <source>
        <dbReference type="EMBL" id="MEA5665937.1"/>
    </source>
</evidence>
<comment type="cofactor">
    <cofactor evidence="1">
        <name>pyridoxal 5'-phosphate</name>
        <dbReference type="ChEBI" id="CHEBI:597326"/>
    </cofactor>
</comment>
<dbReference type="InterPro" id="IPR039429">
    <property type="entry name" value="SHMT-like_dom"/>
</dbReference>
<name>A0ABU5UYE6_9GAMM</name>
<dbReference type="PANTHER" id="PTHR11680:SF50">
    <property type="entry name" value="SERINE HYDROXYMETHYLTRANSFERASE"/>
    <property type="match status" value="1"/>
</dbReference>
<dbReference type="SUPFAM" id="SSF53383">
    <property type="entry name" value="PLP-dependent transferases"/>
    <property type="match status" value="1"/>
</dbReference>
<dbReference type="PANTHER" id="PTHR11680">
    <property type="entry name" value="SERINE HYDROXYMETHYLTRANSFERASE"/>
    <property type="match status" value="1"/>
</dbReference>
<keyword evidence="2" id="KW-0663">Pyridoxal phosphate</keyword>
<organism evidence="4 5">
    <name type="scientific">Stenotrophomonas capsici</name>
    <dbReference type="NCBI Taxonomy" id="3110230"/>
    <lineage>
        <taxon>Bacteria</taxon>
        <taxon>Pseudomonadati</taxon>
        <taxon>Pseudomonadota</taxon>
        <taxon>Gammaproteobacteria</taxon>
        <taxon>Lysobacterales</taxon>
        <taxon>Lysobacteraceae</taxon>
        <taxon>Stenotrophomonas</taxon>
    </lineage>
</organism>
<dbReference type="Gene3D" id="3.90.1150.10">
    <property type="entry name" value="Aspartate Aminotransferase, domain 1"/>
    <property type="match status" value="1"/>
</dbReference>
<dbReference type="GO" id="GO:0004372">
    <property type="term" value="F:glycine hydroxymethyltransferase activity"/>
    <property type="evidence" value="ECO:0007669"/>
    <property type="project" value="UniProtKB-EC"/>
</dbReference>
<evidence type="ECO:0000256" key="2">
    <source>
        <dbReference type="ARBA" id="ARBA00022898"/>
    </source>
</evidence>
<dbReference type="Gene3D" id="3.40.640.10">
    <property type="entry name" value="Type I PLP-dependent aspartate aminotransferase-like (Major domain)"/>
    <property type="match status" value="1"/>
</dbReference>
<dbReference type="EMBL" id="JAYFUH010000003">
    <property type="protein sequence ID" value="MEA5665937.1"/>
    <property type="molecule type" value="Genomic_DNA"/>
</dbReference>
<dbReference type="Proteomes" id="UP001301653">
    <property type="component" value="Unassembled WGS sequence"/>
</dbReference>
<dbReference type="Pfam" id="PF00464">
    <property type="entry name" value="SHMT"/>
    <property type="match status" value="1"/>
</dbReference>